<dbReference type="EMBL" id="JYDH01000127">
    <property type="protein sequence ID" value="KRY31022.1"/>
    <property type="molecule type" value="Genomic_DNA"/>
</dbReference>
<dbReference type="GO" id="GO:0016740">
    <property type="term" value="F:transferase activity"/>
    <property type="evidence" value="ECO:0007669"/>
    <property type="project" value="UniProtKB-KW"/>
</dbReference>
<evidence type="ECO:0000256" key="3">
    <source>
        <dbReference type="PROSITE-ProRule" id="PRU00339"/>
    </source>
</evidence>
<dbReference type="OrthoDB" id="10263032at2759"/>
<evidence type="ECO:0000256" key="1">
    <source>
        <dbReference type="ARBA" id="ARBA00022737"/>
    </source>
</evidence>
<dbReference type="SUPFAM" id="SSF48452">
    <property type="entry name" value="TPR-like"/>
    <property type="match status" value="3"/>
</dbReference>
<organism evidence="6 7">
    <name type="scientific">Trichinella spiralis</name>
    <name type="common">Trichina worm</name>
    <dbReference type="NCBI Taxonomy" id="6334"/>
    <lineage>
        <taxon>Eukaryota</taxon>
        <taxon>Metazoa</taxon>
        <taxon>Ecdysozoa</taxon>
        <taxon>Nematoda</taxon>
        <taxon>Enoplea</taxon>
        <taxon>Dorylaimia</taxon>
        <taxon>Trichinellida</taxon>
        <taxon>Trichinellidae</taxon>
        <taxon>Trichinella</taxon>
    </lineage>
</organism>
<dbReference type="Gene3D" id="1.25.40.1010">
    <property type="match status" value="1"/>
</dbReference>
<sequence length="1311" mass="150920">LLKCIMLHTPLSDSAAGLFYFVVLNMSPPMSSQPLPPKEHALFKRIVKCYEQKQFRNGLKFAKQILSNPNFAEHGETLSMKGLILNCIGKKEEALELVKKGLRNDVRSHVCWHVYGLMQRSERKYDEAIKAFRNALKIDKENIQILRDLSMLQLQMRDLEGFKETRYHLFKLRPTQRVSWIGFALSLHLTEDYELAIRVLEDFRKTQNVRMKFQYFLIETYDIESSEFLLYQNMVYREAGKFEIALYHLESNKDHIYDRRSYLELKGELLMKLGRNLEASHVYHQLLARNEDNLDYYNLLEECLNLKTGTVECVSDDVQDMDAVKRRLYLYDEMIKCYPNALAPHRLSLSFLPAHMIVPRIEVLLKKLLRKGSSPAFAVSIMENLLIAYVDSLEKCSRFPEETAVEAPCTLLWLYYYLALHFDYLNNVDSALMYVNKGIEHTPTLVELYMVKARIYKHAGNMLEAAHWIEEAQSLDTADRYINSKCAKYMLQAGRIEDGIFMCSKFIRVKRLELNFFAIEGLSSVESFSEMQYMWFEIECARAYRKAGQYGESLKKCHEVERHFSDIIDDQYDFHNYCIRRVTICSYIQLLRLEDCLREHRFFFRAAKCALKVYLSIYDSPSDSGTGIDNAAQNGASSRELRKLHRKQKKQAAKAEQQRLNKVKSNIKSKQDGIADDCKRQPQISAEKLASTSQPLEDALVFLRPLIQLNCTYPQAYFLGFEVYYRKNKPLLMLLCIKRAERIDPDNAQLHVCKVKYLKYLQDNQSSIDVVHEVTGEVFPERDAVLDLSDYNAQYLQAHHNSIRHRLAVAEVMYFLNREKQAEAVEVAIKVENSMQDVTWKVCRKVLHRLSNRALFGVVDPTIIENYKIACRKRFPHAAAFFDQSSLSSTLLANHVSSSSDHDNTSDVNDLAVICRRLTVVEWSGVAYSVNARLYTTHVPRGALIRKVPSSYNRPEAIREAATVCVQQKAKSGREREEVRLLLLMMLADEKDLDGYDSFLNRSPPPSLETSTSRQLQMVGSDRLMVVPPDETSAAYGTSAGIGVERQLSTMGAQEKLEAIKSWGCSTYKVVRQALAEKMGKSARTVDSGVEAKIDSLRSLQHQYSQLLALSRTLLGQLRPVQQTQMKLADQFATLADVEPHIRTDYLNNAQLLREFAANGEKLLAALKFFSSNINTLCNTTIEDTMLTVRHFEMARLEYDAYRNDLEELKQMTVRPLDFASKLLEAEQQYAKHQAKYEQLRSDVEIKMQLLAENKVKVMKKQLLLFQNTVAAYFCGNREALEMGLKQFSIATVRTAGFPTTTTTTLPQQPQ</sequence>
<dbReference type="GO" id="GO:0019904">
    <property type="term" value="F:protein domain specific binding"/>
    <property type="evidence" value="ECO:0007669"/>
    <property type="project" value="InterPro"/>
</dbReference>
<reference evidence="6 7" key="1">
    <citation type="submission" date="2015-01" db="EMBL/GenBank/DDBJ databases">
        <title>Evolution of Trichinella species and genotypes.</title>
        <authorList>
            <person name="Korhonen P.K."/>
            <person name="Edoardo P."/>
            <person name="Giuseppe L.R."/>
            <person name="Gasser R.B."/>
        </authorList>
    </citation>
    <scope>NUCLEOTIDE SEQUENCE [LARGE SCALE GENOMIC DNA]</scope>
    <source>
        <strain evidence="6">ISS3</strain>
    </source>
</reference>
<feature type="coiled-coil region" evidence="4">
    <location>
        <begin position="638"/>
        <end position="666"/>
    </location>
</feature>
<dbReference type="InterPro" id="IPR021183">
    <property type="entry name" value="NatA_aux_su"/>
</dbReference>
<dbReference type="SMART" id="SM00028">
    <property type="entry name" value="TPR"/>
    <property type="match status" value="7"/>
</dbReference>
<feature type="repeat" description="TPR" evidence="3">
    <location>
        <begin position="109"/>
        <end position="142"/>
    </location>
</feature>
<dbReference type="PROSITE" id="PS50870">
    <property type="entry name" value="AH"/>
    <property type="match status" value="1"/>
</dbReference>
<dbReference type="PROSITE" id="PS50005">
    <property type="entry name" value="TPR"/>
    <property type="match status" value="1"/>
</dbReference>
<dbReference type="InterPro" id="IPR027267">
    <property type="entry name" value="AH/BAR_dom_sf"/>
</dbReference>
<feature type="non-terminal residue" evidence="6">
    <location>
        <position position="1311"/>
    </location>
</feature>
<dbReference type="PANTHER" id="PTHR22767:SF2">
    <property type="entry name" value="N(ALPHA)-ACETYLTRANSFERASE 15_16, ISOFORM A"/>
    <property type="match status" value="1"/>
</dbReference>
<dbReference type="PANTHER" id="PTHR22767">
    <property type="entry name" value="N-TERMINAL ACETYLTRANSFERASE-RELATED"/>
    <property type="match status" value="1"/>
</dbReference>
<keyword evidence="1" id="KW-0677">Repeat</keyword>
<proteinExistence type="predicted"/>
<evidence type="ECO:0000256" key="4">
    <source>
        <dbReference type="SAM" id="Coils"/>
    </source>
</evidence>
<dbReference type="SMART" id="SM01015">
    <property type="entry name" value="Arfaptin"/>
    <property type="match status" value="1"/>
</dbReference>
<feature type="coiled-coil region" evidence="4">
    <location>
        <begin position="1192"/>
        <end position="1243"/>
    </location>
</feature>
<dbReference type="SUPFAM" id="SSF103657">
    <property type="entry name" value="BAR/IMD domain-like"/>
    <property type="match status" value="1"/>
</dbReference>
<gene>
    <name evidence="6" type="primary">ARFIP1</name>
    <name evidence="6" type="ORF">T01_14439</name>
</gene>
<dbReference type="InterPro" id="IPR011990">
    <property type="entry name" value="TPR-like_helical_dom_sf"/>
</dbReference>
<keyword evidence="7" id="KW-1185">Reference proteome</keyword>
<evidence type="ECO:0000313" key="7">
    <source>
        <dbReference type="Proteomes" id="UP000054776"/>
    </source>
</evidence>
<keyword evidence="2 3" id="KW-0802">TPR repeat</keyword>
<dbReference type="InterPro" id="IPR010504">
    <property type="entry name" value="AH_dom"/>
</dbReference>
<evidence type="ECO:0000259" key="5">
    <source>
        <dbReference type="PROSITE" id="PS50870"/>
    </source>
</evidence>
<dbReference type="Pfam" id="PF12569">
    <property type="entry name" value="NatA_aux_su"/>
    <property type="match status" value="1"/>
</dbReference>
<dbReference type="GO" id="GO:0031415">
    <property type="term" value="C:NatA complex"/>
    <property type="evidence" value="ECO:0007669"/>
    <property type="project" value="TreeGrafter"/>
</dbReference>
<feature type="domain" description="AH" evidence="5">
    <location>
        <begin position="1085"/>
        <end position="1286"/>
    </location>
</feature>
<comment type="caution">
    <text evidence="6">The sequence shown here is derived from an EMBL/GenBank/DDBJ whole genome shotgun (WGS) entry which is preliminary data.</text>
</comment>
<dbReference type="InterPro" id="IPR019734">
    <property type="entry name" value="TPR_rpt"/>
</dbReference>
<accession>A0A0V1B205</accession>
<keyword evidence="4" id="KW-0175">Coiled coil</keyword>
<dbReference type="FunFam" id="1.25.40.1040:FF:000003">
    <property type="entry name" value="N-terminal acetyltransferase A, auxiliary subunit"/>
    <property type="match status" value="1"/>
</dbReference>
<evidence type="ECO:0000256" key="2">
    <source>
        <dbReference type="ARBA" id="ARBA00022803"/>
    </source>
</evidence>
<keyword evidence="6" id="KW-0808">Transferase</keyword>
<evidence type="ECO:0000313" key="6">
    <source>
        <dbReference type="EMBL" id="KRY31022.1"/>
    </source>
</evidence>
<protein>
    <submittedName>
        <fullName evidence="6">N-alpha-acetyltransferase 16, NatA auxiliary subunit</fullName>
    </submittedName>
</protein>
<dbReference type="Gene3D" id="1.25.40.1040">
    <property type="match status" value="1"/>
</dbReference>
<name>A0A0V1B205_TRISP</name>
<dbReference type="Proteomes" id="UP000054776">
    <property type="component" value="Unassembled WGS sequence"/>
</dbReference>
<feature type="non-terminal residue" evidence="6">
    <location>
        <position position="1"/>
    </location>
</feature>
<dbReference type="Gene3D" id="1.20.1270.60">
    <property type="entry name" value="Arfaptin homology (AH) domain/BAR domain"/>
    <property type="match status" value="1"/>
</dbReference>
<dbReference type="Pfam" id="PF06456">
    <property type="entry name" value="Arfaptin"/>
    <property type="match status" value="1"/>
</dbReference>